<evidence type="ECO:0000313" key="8">
    <source>
        <dbReference type="Proteomes" id="UP000257144"/>
    </source>
</evidence>
<dbReference type="InterPro" id="IPR016991">
    <property type="entry name" value="UCP032178"/>
</dbReference>
<evidence type="ECO:0000313" key="7">
    <source>
        <dbReference type="EMBL" id="RDU35316.1"/>
    </source>
</evidence>
<comment type="caution">
    <text evidence="7">The sequence shown here is derived from an EMBL/GenBank/DDBJ whole genome shotgun (WGS) entry which is preliminary data.</text>
</comment>
<keyword evidence="5 6" id="KW-0472">Membrane</keyword>
<dbReference type="RefSeq" id="WP_115453554.1">
    <property type="nucleotide sequence ID" value="NZ_QNQT01000011.1"/>
</dbReference>
<dbReference type="EMBL" id="QNQT01000011">
    <property type="protein sequence ID" value="RDU35316.1"/>
    <property type="molecule type" value="Genomic_DNA"/>
</dbReference>
<dbReference type="PIRSF" id="PIRSF032178">
    <property type="entry name" value="UCP032178"/>
    <property type="match status" value="1"/>
</dbReference>
<feature type="transmembrane region" description="Helical" evidence="6">
    <location>
        <begin position="6"/>
        <end position="25"/>
    </location>
</feature>
<dbReference type="PANTHER" id="PTHR35791">
    <property type="entry name" value="UPF0754 MEMBRANE PROTEIN YHEB"/>
    <property type="match status" value="1"/>
</dbReference>
<dbReference type="Pfam" id="PF04286">
    <property type="entry name" value="DUF445"/>
    <property type="match status" value="1"/>
</dbReference>
<feature type="transmembrane region" description="Helical" evidence="6">
    <location>
        <begin position="355"/>
        <end position="377"/>
    </location>
</feature>
<sequence length="378" mass="42610">MNIFITILFMVVIGALIGGFTNHLAIKMLFRPYNAVYIGKWRVPFTPGLIPKRRDELARQMGRMVVEHLVTPESIRSKFMDKDFQRDITELVKKELRTLMESDMTINGLLEKAGIKDGTERIEKRIGRFVEGVYEKAMGKYRGQPIAAILPQPLLEGAERKIPEITAYILGKGEDYFSSYEGKVRIQAMFDEFFKDKGMIGNMIQMVLGNVSIADKIQPEIIKFFKSDGAHLLITSILKKELEKLLARDAAELEAMAGREKIVSALQGYAINLAGTEQLLSAPASQLLASYKETILERTAPHLVIMLGDWLTSRIEMMMEKLHLQELVRAQVETFSLQRVEDMILGITKSELKMITYLGALLGGLIGVFQGIFAILFS</sequence>
<dbReference type="GO" id="GO:0005886">
    <property type="term" value="C:plasma membrane"/>
    <property type="evidence" value="ECO:0007669"/>
    <property type="project" value="UniProtKB-SubCell"/>
</dbReference>
<gene>
    <name evidence="7" type="ORF">DRW41_18715</name>
</gene>
<dbReference type="PANTHER" id="PTHR35791:SF1">
    <property type="entry name" value="UPF0754 MEMBRANE PROTEIN YHEB"/>
    <property type="match status" value="1"/>
</dbReference>
<evidence type="ECO:0000256" key="3">
    <source>
        <dbReference type="ARBA" id="ARBA00022692"/>
    </source>
</evidence>
<evidence type="ECO:0000256" key="6">
    <source>
        <dbReference type="SAM" id="Phobius"/>
    </source>
</evidence>
<evidence type="ECO:0000256" key="1">
    <source>
        <dbReference type="ARBA" id="ARBA00004236"/>
    </source>
</evidence>
<dbReference type="InterPro" id="IPR007383">
    <property type="entry name" value="DUF445"/>
</dbReference>
<name>A0A3D8GML2_9BACI</name>
<accession>A0A3D8GML2</accession>
<keyword evidence="8" id="KW-1185">Reference proteome</keyword>
<dbReference type="AlphaFoldDB" id="A0A3D8GML2"/>
<proteinExistence type="inferred from homology"/>
<comment type="similarity">
    <text evidence="2">Belongs to the UPF0754 family.</text>
</comment>
<evidence type="ECO:0000256" key="5">
    <source>
        <dbReference type="ARBA" id="ARBA00023136"/>
    </source>
</evidence>
<evidence type="ECO:0000256" key="2">
    <source>
        <dbReference type="ARBA" id="ARBA00008053"/>
    </source>
</evidence>
<evidence type="ECO:0000256" key="4">
    <source>
        <dbReference type="ARBA" id="ARBA00022989"/>
    </source>
</evidence>
<dbReference type="Proteomes" id="UP000257144">
    <property type="component" value="Unassembled WGS sequence"/>
</dbReference>
<protein>
    <submittedName>
        <fullName evidence="7">DUF445 domain-containing protein</fullName>
    </submittedName>
</protein>
<dbReference type="OrthoDB" id="9787430at2"/>
<organism evidence="7 8">
    <name type="scientific">Neobacillus piezotolerans</name>
    <dbReference type="NCBI Taxonomy" id="2259171"/>
    <lineage>
        <taxon>Bacteria</taxon>
        <taxon>Bacillati</taxon>
        <taxon>Bacillota</taxon>
        <taxon>Bacilli</taxon>
        <taxon>Bacillales</taxon>
        <taxon>Bacillaceae</taxon>
        <taxon>Neobacillus</taxon>
    </lineage>
</organism>
<reference evidence="7 8" key="1">
    <citation type="submission" date="2018-07" db="EMBL/GenBank/DDBJ databases">
        <title>Bacillus sp. YLB-04 draft genome sequence.</title>
        <authorList>
            <person name="Yu L."/>
            <person name="Tang X."/>
        </authorList>
    </citation>
    <scope>NUCLEOTIDE SEQUENCE [LARGE SCALE GENOMIC DNA]</scope>
    <source>
        <strain evidence="7 8">YLB-04</strain>
    </source>
</reference>
<comment type="subcellular location">
    <subcellularLocation>
        <location evidence="1">Cell membrane</location>
    </subcellularLocation>
</comment>
<keyword evidence="3 6" id="KW-0812">Transmembrane</keyword>
<keyword evidence="4 6" id="KW-1133">Transmembrane helix</keyword>